<sequence>MVNTCIVSGCKRESYPGCGISFHRIPANEKQRALWITSMNLDNNMSKFACVCSLHFNQDDYLTETKKKLKPEAVPSVFPKIFQGSKKTTVLSIQNMELESSIQPSTTSDITQAGTSCERGGSSSKYDVGISGELSSRKVKQEETSTQMQELKNTPRKAKLRRDVKVLKQKLKRREIKIGNLRSILNLLKKNAKF</sequence>
<evidence type="ECO:0000256" key="4">
    <source>
        <dbReference type="ARBA" id="ARBA00023125"/>
    </source>
</evidence>
<dbReference type="EnsemblMetazoa" id="XM_012694472.3">
    <property type="protein sequence ID" value="XP_012549926.1"/>
    <property type="gene ID" value="LOC101743748"/>
</dbReference>
<evidence type="ECO:0000313" key="9">
    <source>
        <dbReference type="Proteomes" id="UP000005204"/>
    </source>
</evidence>
<feature type="region of interest" description="Disordered" evidence="6">
    <location>
        <begin position="137"/>
        <end position="157"/>
    </location>
</feature>
<keyword evidence="3" id="KW-0862">Zinc</keyword>
<dbReference type="Proteomes" id="UP000005204">
    <property type="component" value="Unassembled WGS sequence"/>
</dbReference>
<reference evidence="9" key="1">
    <citation type="journal article" date="2008" name="Insect Biochem. Mol. Biol.">
        <title>The genome of a lepidopteran model insect, the silkworm Bombyx mori.</title>
        <authorList>
            <consortium name="International Silkworm Genome Consortium"/>
        </authorList>
    </citation>
    <scope>NUCLEOTIDE SEQUENCE [LARGE SCALE GENOMIC DNA]</scope>
    <source>
        <strain evidence="9">p50T</strain>
    </source>
</reference>
<dbReference type="Pfam" id="PF05485">
    <property type="entry name" value="THAP"/>
    <property type="match status" value="1"/>
</dbReference>
<dbReference type="AlphaFoldDB" id="A0A8R2C8C8"/>
<feature type="domain" description="THAP-type" evidence="7">
    <location>
        <begin position="1"/>
        <end position="78"/>
    </location>
</feature>
<dbReference type="InterPro" id="IPR038441">
    <property type="entry name" value="THAP_Znf_sf"/>
</dbReference>
<dbReference type="KEGG" id="bmor:101743748"/>
<proteinExistence type="predicted"/>
<evidence type="ECO:0000256" key="5">
    <source>
        <dbReference type="PROSITE-ProRule" id="PRU00309"/>
    </source>
</evidence>
<evidence type="ECO:0000256" key="3">
    <source>
        <dbReference type="ARBA" id="ARBA00022833"/>
    </source>
</evidence>
<dbReference type="PANTHER" id="PTHR46927">
    <property type="entry name" value="AGAP005574-PA"/>
    <property type="match status" value="1"/>
</dbReference>
<name>A0A8R2C8C8_BOMMO</name>
<keyword evidence="1" id="KW-0479">Metal-binding</keyword>
<evidence type="ECO:0000256" key="2">
    <source>
        <dbReference type="ARBA" id="ARBA00022771"/>
    </source>
</evidence>
<protein>
    <recommendedName>
        <fullName evidence="7">THAP-type domain-containing protein</fullName>
    </recommendedName>
</protein>
<reference evidence="8" key="2">
    <citation type="submission" date="2022-06" db="UniProtKB">
        <authorList>
            <consortium name="EnsemblMetazoa"/>
        </authorList>
    </citation>
    <scope>IDENTIFICATION</scope>
    <source>
        <strain evidence="8">p50T (Dazao)</strain>
    </source>
</reference>
<keyword evidence="9" id="KW-1185">Reference proteome</keyword>
<feature type="region of interest" description="Disordered" evidence="6">
    <location>
        <begin position="102"/>
        <end position="124"/>
    </location>
</feature>
<evidence type="ECO:0000256" key="1">
    <source>
        <dbReference type="ARBA" id="ARBA00022723"/>
    </source>
</evidence>
<dbReference type="RefSeq" id="XP_012549926.1">
    <property type="nucleotide sequence ID" value="XM_012694472.4"/>
</dbReference>
<organism evidence="8 9">
    <name type="scientific">Bombyx mori</name>
    <name type="common">Silk moth</name>
    <dbReference type="NCBI Taxonomy" id="7091"/>
    <lineage>
        <taxon>Eukaryota</taxon>
        <taxon>Metazoa</taxon>
        <taxon>Ecdysozoa</taxon>
        <taxon>Arthropoda</taxon>
        <taxon>Hexapoda</taxon>
        <taxon>Insecta</taxon>
        <taxon>Pterygota</taxon>
        <taxon>Neoptera</taxon>
        <taxon>Endopterygota</taxon>
        <taxon>Lepidoptera</taxon>
        <taxon>Glossata</taxon>
        <taxon>Ditrysia</taxon>
        <taxon>Bombycoidea</taxon>
        <taxon>Bombycidae</taxon>
        <taxon>Bombycinae</taxon>
        <taxon>Bombyx</taxon>
    </lineage>
</organism>
<dbReference type="GeneID" id="101743748"/>
<dbReference type="PROSITE" id="PS50950">
    <property type="entry name" value="ZF_THAP"/>
    <property type="match status" value="1"/>
</dbReference>
<dbReference type="SUPFAM" id="SSF57716">
    <property type="entry name" value="Glucocorticoid receptor-like (DNA-binding domain)"/>
    <property type="match status" value="1"/>
</dbReference>
<dbReference type="PANTHER" id="PTHR46927:SF3">
    <property type="entry name" value="THAP-TYPE DOMAIN-CONTAINING PROTEIN"/>
    <property type="match status" value="1"/>
</dbReference>
<dbReference type="InterPro" id="IPR006612">
    <property type="entry name" value="THAP_Znf"/>
</dbReference>
<keyword evidence="4 5" id="KW-0238">DNA-binding</keyword>
<keyword evidence="2 5" id="KW-0863">Zinc-finger</keyword>
<dbReference type="OrthoDB" id="5982876at2759"/>
<dbReference type="SMART" id="SM00980">
    <property type="entry name" value="THAP"/>
    <property type="match status" value="1"/>
</dbReference>
<dbReference type="GO" id="GO:0008270">
    <property type="term" value="F:zinc ion binding"/>
    <property type="evidence" value="ECO:0007669"/>
    <property type="project" value="UniProtKB-KW"/>
</dbReference>
<evidence type="ECO:0000259" key="7">
    <source>
        <dbReference type="PROSITE" id="PS50950"/>
    </source>
</evidence>
<dbReference type="Gene3D" id="6.20.210.20">
    <property type="entry name" value="THAP domain"/>
    <property type="match status" value="1"/>
</dbReference>
<dbReference type="GO" id="GO:0003677">
    <property type="term" value="F:DNA binding"/>
    <property type="evidence" value="ECO:0007669"/>
    <property type="project" value="UniProtKB-UniRule"/>
</dbReference>
<evidence type="ECO:0000256" key="6">
    <source>
        <dbReference type="SAM" id="MobiDB-lite"/>
    </source>
</evidence>
<dbReference type="InterPro" id="IPR052224">
    <property type="entry name" value="THAP_domain_protein"/>
</dbReference>
<accession>A0A8R2C8C8</accession>
<evidence type="ECO:0000313" key="8">
    <source>
        <dbReference type="EnsemblMetazoa" id="XP_012549926.1"/>
    </source>
</evidence>